<keyword evidence="5" id="KW-1185">Reference proteome</keyword>
<dbReference type="GO" id="GO:0003677">
    <property type="term" value="F:DNA binding"/>
    <property type="evidence" value="ECO:0007669"/>
    <property type="project" value="UniProtKB-UniRule"/>
</dbReference>
<evidence type="ECO:0000313" key="5">
    <source>
        <dbReference type="Proteomes" id="UP000259030"/>
    </source>
</evidence>
<dbReference type="PROSITE" id="PS50977">
    <property type="entry name" value="HTH_TETR_2"/>
    <property type="match status" value="1"/>
</dbReference>
<keyword evidence="1 2" id="KW-0238">DNA-binding</keyword>
<dbReference type="Pfam" id="PF17940">
    <property type="entry name" value="TetR_C_31"/>
    <property type="match status" value="1"/>
</dbReference>
<dbReference type="RefSeq" id="WP_022801264.1">
    <property type="nucleotide sequence ID" value="NZ_ATTJ01000001.1"/>
</dbReference>
<dbReference type="InterPro" id="IPR009057">
    <property type="entry name" value="Homeodomain-like_sf"/>
</dbReference>
<feature type="domain" description="HTH tetR-type" evidence="3">
    <location>
        <begin position="5"/>
        <end position="65"/>
    </location>
</feature>
<reference evidence="4 5" key="1">
    <citation type="submission" date="2017-05" db="EMBL/GenBank/DDBJ databases">
        <title>The complete genome sequence of Deinococcus ficus isolated from the rhizosphere of the Ficus religiosa L. in Taiwan.</title>
        <authorList>
            <person name="Wu K.-M."/>
            <person name="Liao T.-L."/>
            <person name="Liu Y.-M."/>
            <person name="Young C.-C."/>
            <person name="Tsai S.-F."/>
        </authorList>
    </citation>
    <scope>NUCLEOTIDE SEQUENCE [LARGE SCALE GENOMIC DNA]</scope>
    <source>
        <strain evidence="4 5">CC-FR2-10</strain>
    </source>
</reference>
<dbReference type="Proteomes" id="UP000259030">
    <property type="component" value="Chromosome"/>
</dbReference>
<dbReference type="InterPro" id="IPR041583">
    <property type="entry name" value="TetR_C_31"/>
</dbReference>
<sequence>MRHNTQRRAHLLQTAVSLLAREGAAGLSYRTLDEAAAVPTGTASNYFRTRLDLHTQLAHHIHDRLQPDQAFLNSVSSLTGPALHTALLENLVERVRREREAYLALLELRLLAQRHPDLQAVLLPIIRANLQMNEQFSGAQALTADRVMFLLGYLALTGLFFEDLTAPGMLPPQASQDLIRAIVRISELQSPAGPAE</sequence>
<evidence type="ECO:0000313" key="4">
    <source>
        <dbReference type="EMBL" id="ASN81462.1"/>
    </source>
</evidence>
<evidence type="ECO:0000256" key="2">
    <source>
        <dbReference type="PROSITE-ProRule" id="PRU00335"/>
    </source>
</evidence>
<dbReference type="EMBL" id="CP021081">
    <property type="protein sequence ID" value="ASN81462.1"/>
    <property type="molecule type" value="Genomic_DNA"/>
</dbReference>
<evidence type="ECO:0000256" key="1">
    <source>
        <dbReference type="ARBA" id="ARBA00023125"/>
    </source>
</evidence>
<organism evidence="4 5">
    <name type="scientific">Deinococcus ficus</name>
    <dbReference type="NCBI Taxonomy" id="317577"/>
    <lineage>
        <taxon>Bacteria</taxon>
        <taxon>Thermotogati</taxon>
        <taxon>Deinococcota</taxon>
        <taxon>Deinococci</taxon>
        <taxon>Deinococcales</taxon>
        <taxon>Deinococcaceae</taxon>
        <taxon>Deinococcus</taxon>
    </lineage>
</organism>
<dbReference type="AlphaFoldDB" id="A0A221SXT8"/>
<gene>
    <name evidence="4" type="ORF">DFI_11010</name>
</gene>
<dbReference type="Gene3D" id="1.10.357.10">
    <property type="entry name" value="Tetracycline Repressor, domain 2"/>
    <property type="match status" value="1"/>
</dbReference>
<evidence type="ECO:0000259" key="3">
    <source>
        <dbReference type="PROSITE" id="PS50977"/>
    </source>
</evidence>
<dbReference type="InterPro" id="IPR001647">
    <property type="entry name" value="HTH_TetR"/>
</dbReference>
<feature type="DNA-binding region" description="H-T-H motif" evidence="2">
    <location>
        <begin position="28"/>
        <end position="47"/>
    </location>
</feature>
<dbReference type="SUPFAM" id="SSF46689">
    <property type="entry name" value="Homeodomain-like"/>
    <property type="match status" value="1"/>
</dbReference>
<dbReference type="OrthoDB" id="7506349at2"/>
<proteinExistence type="predicted"/>
<dbReference type="KEGG" id="dfc:DFI_11010"/>
<protein>
    <recommendedName>
        <fullName evidence="3">HTH tetR-type domain-containing protein</fullName>
    </recommendedName>
</protein>
<dbReference type="STRING" id="317577.GCA_000419625_01723"/>
<name>A0A221SXT8_9DEIO</name>
<accession>A0A221SXT8</accession>